<evidence type="ECO:0000256" key="1">
    <source>
        <dbReference type="SAM" id="MobiDB-lite"/>
    </source>
</evidence>
<feature type="domain" description="EF-hand" evidence="2">
    <location>
        <begin position="694"/>
        <end position="729"/>
    </location>
</feature>
<dbReference type="SUPFAM" id="SSF47473">
    <property type="entry name" value="EF-hand"/>
    <property type="match status" value="6"/>
</dbReference>
<dbReference type="PANTHER" id="PTHR20875:SF0">
    <property type="entry name" value="GH12158P"/>
    <property type="match status" value="1"/>
</dbReference>
<accession>A0ABR2HX10</accession>
<organism evidence="3 4">
    <name type="scientific">Tritrichomonas musculus</name>
    <dbReference type="NCBI Taxonomy" id="1915356"/>
    <lineage>
        <taxon>Eukaryota</taxon>
        <taxon>Metamonada</taxon>
        <taxon>Parabasalia</taxon>
        <taxon>Tritrichomonadida</taxon>
        <taxon>Tritrichomonadidae</taxon>
        <taxon>Tritrichomonas</taxon>
    </lineage>
</organism>
<comment type="caution">
    <text evidence="3">The sequence shown here is derived from an EMBL/GenBank/DDBJ whole genome shotgun (WGS) entry which is preliminary data.</text>
</comment>
<dbReference type="InterPro" id="IPR011992">
    <property type="entry name" value="EF-hand-dom_pair"/>
</dbReference>
<dbReference type="PROSITE" id="PS50222">
    <property type="entry name" value="EF_HAND_2"/>
    <property type="match status" value="1"/>
</dbReference>
<dbReference type="InterPro" id="IPR002048">
    <property type="entry name" value="EF_hand_dom"/>
</dbReference>
<feature type="region of interest" description="Disordered" evidence="1">
    <location>
        <begin position="492"/>
        <end position="511"/>
    </location>
</feature>
<gene>
    <name evidence="3" type="ORF">M9Y10_016443</name>
</gene>
<evidence type="ECO:0000313" key="3">
    <source>
        <dbReference type="EMBL" id="KAK8853898.1"/>
    </source>
</evidence>
<dbReference type="PANTHER" id="PTHR20875">
    <property type="entry name" value="EF-HAND CALCIUM-BINDING DOMAIN-CONTAINING PROTEIN 6-RELATED"/>
    <property type="match status" value="1"/>
</dbReference>
<name>A0ABR2HX10_9EUKA</name>
<dbReference type="EMBL" id="JAPFFF010000021">
    <property type="protein sequence ID" value="KAK8853898.1"/>
    <property type="molecule type" value="Genomic_DNA"/>
</dbReference>
<reference evidence="3 4" key="1">
    <citation type="submission" date="2024-04" db="EMBL/GenBank/DDBJ databases">
        <title>Tritrichomonas musculus Genome.</title>
        <authorList>
            <person name="Alves-Ferreira E."/>
            <person name="Grigg M."/>
            <person name="Lorenzi H."/>
            <person name="Galac M."/>
        </authorList>
    </citation>
    <scope>NUCLEOTIDE SEQUENCE [LARGE SCALE GENOMIC DNA]</scope>
    <source>
        <strain evidence="3 4">EAF2021</strain>
    </source>
</reference>
<dbReference type="Gene3D" id="1.10.238.10">
    <property type="entry name" value="EF-hand"/>
    <property type="match status" value="3"/>
</dbReference>
<protein>
    <recommendedName>
        <fullName evidence="2">EF-hand domain-containing protein</fullName>
    </recommendedName>
</protein>
<dbReference type="InterPro" id="IPR052603">
    <property type="entry name" value="EFCB6"/>
</dbReference>
<evidence type="ECO:0000313" key="4">
    <source>
        <dbReference type="Proteomes" id="UP001470230"/>
    </source>
</evidence>
<dbReference type="Proteomes" id="UP001470230">
    <property type="component" value="Unassembled WGS sequence"/>
</dbReference>
<keyword evidence="4" id="KW-1185">Reference proteome</keyword>
<evidence type="ECO:0000259" key="2">
    <source>
        <dbReference type="PROSITE" id="PS50222"/>
    </source>
</evidence>
<sequence>MSKFSQIMRMIKNELAIRGATPEDLFDDADKFKSGYITYDAFNRALNYYNIRIRNQDFQELIINLADNGRISCTKFLSKMKEISKENQAKSEISFRSTTNHSNSEAALIQLQGFLSVHQLSLRDVLRPFDRLNRGLVSVNDFIRAFSSASTVQAKLIANDFKDRFSDNVRYKEIEKALLQIESNNSNNFSNSARMKPRSPIIDQVISEIIEKNITDLRQFFELHDYVNNGYVSKRVFPSIIEKAANIRLNINEISEFYDFYGVQEHVRYLPLVQEVEQGIKDKEIDKNHHYSNENGKLIDTDFLLQEMKELFYGRRVNVPTLFPYAVNGQCSRYKFLKTLSVAQKQLSVDELNAIANRFDIGNSVIDVDSFLSHFGVNGKTRNSNLHDSNIINKEQINVDEVLSDIRQHLISRNLCLRRQCELVDRLKTGQITNAQLLASIQKCGYQINDSEFDAIISRFELDRGDIDYIQICNIVDNPDIYNQQIRQIQKQQQINQRRSPKRHIYSDKETTDYNKIRKLNQSSELFDPENPKPSQMMTRELRPPPLPTLRIVAKIADITRNREVYLRDEFAERDRAKHGTVNQDDFMRVITLTSSNAKLTTNEIAEVFVYYSQKSDFFDYRSFCRDIERCNREAHQSTNPGRYQTHQAQQQQAQYENDNETDFDNEYSTLNDDIFESPQLLQTIRKYKAFLASKMLQTDDVFRRYDQNGTGYIKSMYLSSALVSAGIEMSPKETQLLFDKYSDKIIEGRFLYRKLGLRADQEKINASDIRMLLNPEFAEEEERRILFGSLSEIREKLHVRRRNAFMIFGALPSNTITPKEFNNMLLDVGIILVPKQLDALTKKYTHGDMINFDCHLFCNDCENCNLIGNRDSF</sequence>
<proteinExistence type="predicted"/>